<reference evidence="2 3" key="1">
    <citation type="submission" date="2011-09" db="EMBL/GenBank/DDBJ databases">
        <title>Complete sequence of chromosome of Thioflavicoccus mobilis 8321.</title>
        <authorList>
            <consortium name="US DOE Joint Genome Institute"/>
            <person name="Lucas S."/>
            <person name="Han J."/>
            <person name="Lapidus A."/>
            <person name="Cheng J.-F."/>
            <person name="Goodwin L."/>
            <person name="Pitluck S."/>
            <person name="Peters L."/>
            <person name="Ovchinnikova G."/>
            <person name="Lu M."/>
            <person name="Detter J.C."/>
            <person name="Han C."/>
            <person name="Tapia R."/>
            <person name="Land M."/>
            <person name="Hauser L."/>
            <person name="Kyrpides N."/>
            <person name="Ivanova N."/>
            <person name="Pagani I."/>
            <person name="Vogl K."/>
            <person name="Liu Z."/>
            <person name="Imhoff J."/>
            <person name="Thiel V."/>
            <person name="Frigaard N.-U."/>
            <person name="Bryant D."/>
            <person name="Woyke T."/>
        </authorList>
    </citation>
    <scope>NUCLEOTIDE SEQUENCE [LARGE SCALE GENOMIC DNA]</scope>
    <source>
        <strain evidence="2 3">8321</strain>
    </source>
</reference>
<dbReference type="EMBL" id="CP003051">
    <property type="protein sequence ID" value="AGA90898.1"/>
    <property type="molecule type" value="Genomic_DNA"/>
</dbReference>
<accession>L0GVU9</accession>
<gene>
    <name evidence="2" type="ORF">Thimo_2148</name>
</gene>
<feature type="transmembrane region" description="Helical" evidence="1">
    <location>
        <begin position="133"/>
        <end position="150"/>
    </location>
</feature>
<dbReference type="AlphaFoldDB" id="L0GVU9"/>
<organism evidence="2 3">
    <name type="scientific">Thioflavicoccus mobilis 8321</name>
    <dbReference type="NCBI Taxonomy" id="765912"/>
    <lineage>
        <taxon>Bacteria</taxon>
        <taxon>Pseudomonadati</taxon>
        <taxon>Pseudomonadota</taxon>
        <taxon>Gammaproteobacteria</taxon>
        <taxon>Chromatiales</taxon>
        <taxon>Chromatiaceae</taxon>
        <taxon>Thioflavicoccus</taxon>
    </lineage>
</organism>
<evidence type="ECO:0000313" key="3">
    <source>
        <dbReference type="Proteomes" id="UP000010816"/>
    </source>
</evidence>
<feature type="transmembrane region" description="Helical" evidence="1">
    <location>
        <begin position="33"/>
        <end position="54"/>
    </location>
</feature>
<dbReference type="eggNOG" id="ENOG5032UMX">
    <property type="taxonomic scope" value="Bacteria"/>
</dbReference>
<keyword evidence="1" id="KW-0472">Membrane</keyword>
<protein>
    <submittedName>
        <fullName evidence="2">Uncharacterized protein</fullName>
    </submittedName>
</protein>
<dbReference type="OrthoDB" id="5568716at2"/>
<keyword evidence="1" id="KW-1133">Transmembrane helix</keyword>
<evidence type="ECO:0000256" key="1">
    <source>
        <dbReference type="SAM" id="Phobius"/>
    </source>
</evidence>
<sequence length="185" mass="19978">MTRFGFGEGVLVALLAAMLASVAQTGLGLLLPAADVGQLLCIGLGFGYGLYLLARSREHVGRIVVAIGWVAVSFLVVALTAGLWPQVLAQLVLVWLTRVLYYHTETFAALVDLGLLVLGFSAAIWVLERTGSLFLTIWMFLLVQALFPLIPSRPDGGERADPPQDPFVAAEHTAEHALRRLSARQ</sequence>
<dbReference type="HOGENOM" id="CLU_124381_0_0_6"/>
<evidence type="ECO:0000313" key="2">
    <source>
        <dbReference type="EMBL" id="AGA90898.1"/>
    </source>
</evidence>
<keyword evidence="1" id="KW-0812">Transmembrane</keyword>
<feature type="transmembrane region" description="Helical" evidence="1">
    <location>
        <begin position="107"/>
        <end position="126"/>
    </location>
</feature>
<dbReference type="Proteomes" id="UP000010816">
    <property type="component" value="Chromosome"/>
</dbReference>
<keyword evidence="3" id="KW-1185">Reference proteome</keyword>
<dbReference type="RefSeq" id="WP_015281038.1">
    <property type="nucleotide sequence ID" value="NC_019940.1"/>
</dbReference>
<proteinExistence type="predicted"/>
<name>L0GVU9_9GAMM</name>
<feature type="transmembrane region" description="Helical" evidence="1">
    <location>
        <begin position="66"/>
        <end position="87"/>
    </location>
</feature>
<dbReference type="KEGG" id="tmb:Thimo_2148"/>